<dbReference type="PANTHER" id="PTHR34294:SF1">
    <property type="entry name" value="TRANSCRIPTIONAL REGULATOR LSRR"/>
    <property type="match status" value="1"/>
</dbReference>
<dbReference type="OrthoDB" id="186585at2"/>
<proteinExistence type="inferred from homology"/>
<dbReference type="PANTHER" id="PTHR34294">
    <property type="entry name" value="TRANSCRIPTIONAL REGULATOR-RELATED"/>
    <property type="match status" value="1"/>
</dbReference>
<dbReference type="GO" id="GO:0030246">
    <property type="term" value="F:carbohydrate binding"/>
    <property type="evidence" value="ECO:0007669"/>
    <property type="project" value="InterPro"/>
</dbReference>
<evidence type="ECO:0000256" key="4">
    <source>
        <dbReference type="ARBA" id="ARBA00023163"/>
    </source>
</evidence>
<name>A6W810_KINRD</name>
<evidence type="ECO:0000313" key="7">
    <source>
        <dbReference type="Proteomes" id="UP000001116"/>
    </source>
</evidence>
<dbReference type="EMBL" id="CP000750">
    <property type="protein sequence ID" value="ABS02949.1"/>
    <property type="molecule type" value="Genomic_DNA"/>
</dbReference>
<evidence type="ECO:0000259" key="5">
    <source>
        <dbReference type="Pfam" id="PF04198"/>
    </source>
</evidence>
<dbReference type="SUPFAM" id="SSF100950">
    <property type="entry name" value="NagB/RpiA/CoA transferase-like"/>
    <property type="match status" value="1"/>
</dbReference>
<dbReference type="InterPro" id="IPR051054">
    <property type="entry name" value="SorC_transcr_regulators"/>
</dbReference>
<reference evidence="7" key="1">
    <citation type="journal article" date="2008" name="PLoS ONE">
        <title>Survival in nuclear waste, extreme resistance, and potential applications gleaned from the genome sequence of Kineococcus radiotolerans SRS30216.</title>
        <authorList>
            <person name="Bagwell C.E."/>
            <person name="Bhat S."/>
            <person name="Hawkins G.M."/>
            <person name="Smith B.W."/>
            <person name="Biswas T."/>
            <person name="Hoover T.R."/>
            <person name="Saunders E."/>
            <person name="Han C.S."/>
            <person name="Tsodikov O.V."/>
            <person name="Shimkets L.J."/>
        </authorList>
    </citation>
    <scope>NUCLEOTIDE SEQUENCE [LARGE SCALE GENOMIC DNA]</scope>
    <source>
        <strain evidence="7">ATCC BAA-149 / DSM 14245 / SRS30216</strain>
    </source>
</reference>
<keyword evidence="4" id="KW-0804">Transcription</keyword>
<comment type="similarity">
    <text evidence="1">Belongs to the SorC transcriptional regulatory family.</text>
</comment>
<keyword evidence="7" id="KW-1185">Reference proteome</keyword>
<dbReference type="AlphaFoldDB" id="A6W810"/>
<dbReference type="InterPro" id="IPR037171">
    <property type="entry name" value="NagB/RpiA_transferase-like"/>
</dbReference>
<dbReference type="KEGG" id="kra:Krad_1461"/>
<evidence type="ECO:0000256" key="3">
    <source>
        <dbReference type="ARBA" id="ARBA00023125"/>
    </source>
</evidence>
<gene>
    <name evidence="6" type="ordered locus">Krad_1461</name>
</gene>
<evidence type="ECO:0000313" key="6">
    <source>
        <dbReference type="EMBL" id="ABS02949.1"/>
    </source>
</evidence>
<dbReference type="Pfam" id="PF04198">
    <property type="entry name" value="Sugar-bind"/>
    <property type="match status" value="1"/>
</dbReference>
<dbReference type="InterPro" id="IPR007324">
    <property type="entry name" value="Sugar-bd_dom_put"/>
</dbReference>
<organism evidence="6 7">
    <name type="scientific">Kineococcus radiotolerans (strain ATCC BAA-149 / DSM 14245 / SRS30216)</name>
    <dbReference type="NCBI Taxonomy" id="266940"/>
    <lineage>
        <taxon>Bacteria</taxon>
        <taxon>Bacillati</taxon>
        <taxon>Actinomycetota</taxon>
        <taxon>Actinomycetes</taxon>
        <taxon>Kineosporiales</taxon>
        <taxon>Kineosporiaceae</taxon>
        <taxon>Kineococcus</taxon>
    </lineage>
</organism>
<dbReference type="Gene3D" id="3.40.50.1360">
    <property type="match status" value="1"/>
</dbReference>
<dbReference type="GO" id="GO:0003677">
    <property type="term" value="F:DNA binding"/>
    <property type="evidence" value="ECO:0007669"/>
    <property type="project" value="UniProtKB-KW"/>
</dbReference>
<evidence type="ECO:0000256" key="1">
    <source>
        <dbReference type="ARBA" id="ARBA00010466"/>
    </source>
</evidence>
<evidence type="ECO:0000256" key="2">
    <source>
        <dbReference type="ARBA" id="ARBA00023015"/>
    </source>
</evidence>
<keyword evidence="3" id="KW-0238">DNA-binding</keyword>
<dbReference type="InterPro" id="IPR036388">
    <property type="entry name" value="WH-like_DNA-bd_sf"/>
</dbReference>
<sequence>MHSCARVCSDERVGPEELTELVAIARRHYVDGVSRVDIGNERGLSRFKVGRILQAAREAGIVRIEVRAPAGIDYELSEELRLRYGLRRALAVQAADETRVRGPLGQVAGELLREVVTGDDVLGIDCGRTLREMTGHLGGIAGCDVVQITGMGGALGDTATDITRVVSEASGGRVFSLFAPIVVADSRTAEAMRSHRAFRSTFAAYARVTKAVVAIGAWSHELSQIPALIGDEETARFAASGVVGETGALLLDAEGRRVLGLDARRVAISEAQLRAVPDVIGVGGGRGKTTAVHAILTSGLLNSVVTDVHLARRLLRRR</sequence>
<keyword evidence="2" id="KW-0805">Transcription regulation</keyword>
<dbReference type="Gene3D" id="1.10.10.10">
    <property type="entry name" value="Winged helix-like DNA-binding domain superfamily/Winged helix DNA-binding domain"/>
    <property type="match status" value="1"/>
</dbReference>
<accession>A6W810</accession>
<dbReference type="STRING" id="266940.Krad_1461"/>
<dbReference type="eggNOG" id="COG2390">
    <property type="taxonomic scope" value="Bacteria"/>
</dbReference>
<protein>
    <submittedName>
        <fullName evidence="6">Transcriptional regulator, DeoR family</fullName>
    </submittedName>
</protein>
<feature type="domain" description="Sugar-binding" evidence="5">
    <location>
        <begin position="74"/>
        <end position="316"/>
    </location>
</feature>
<dbReference type="HOGENOM" id="CLU_054506_1_1_11"/>
<dbReference type="Proteomes" id="UP000001116">
    <property type="component" value="Chromosome"/>
</dbReference>